<sequence length="80" mass="8711">MNRGKLDSNGYNSKPRFTTTGSSHLRITFDNCKLAEFATRPLRVTPVLGDSWLPFPDRPSGAVSGLFNSVDSSLFSSSVT</sequence>
<protein>
    <submittedName>
        <fullName evidence="1">Uncharacterized protein</fullName>
    </submittedName>
</protein>
<evidence type="ECO:0000313" key="1">
    <source>
        <dbReference type="EMBL" id="KAL5109082.1"/>
    </source>
</evidence>
<dbReference type="Proteomes" id="UP001651158">
    <property type="component" value="Unassembled WGS sequence"/>
</dbReference>
<keyword evidence="2" id="KW-1185">Reference proteome</keyword>
<dbReference type="EMBL" id="JAKROA010000003">
    <property type="protein sequence ID" value="KAL5109082.1"/>
    <property type="molecule type" value="Genomic_DNA"/>
</dbReference>
<accession>A0ABR4QHP4</accession>
<evidence type="ECO:0000313" key="2">
    <source>
        <dbReference type="Proteomes" id="UP001651158"/>
    </source>
</evidence>
<organism evidence="1 2">
    <name type="scientific">Taenia crassiceps</name>
    <dbReference type="NCBI Taxonomy" id="6207"/>
    <lineage>
        <taxon>Eukaryota</taxon>
        <taxon>Metazoa</taxon>
        <taxon>Spiralia</taxon>
        <taxon>Lophotrochozoa</taxon>
        <taxon>Platyhelminthes</taxon>
        <taxon>Cestoda</taxon>
        <taxon>Eucestoda</taxon>
        <taxon>Cyclophyllidea</taxon>
        <taxon>Taeniidae</taxon>
        <taxon>Taenia</taxon>
    </lineage>
</organism>
<reference evidence="1 2" key="1">
    <citation type="journal article" date="2022" name="Front. Cell. Infect. Microbiol.">
        <title>The Genomes of Two Strains of Taenia crassiceps the Animal Model for the Study of Human Cysticercosis.</title>
        <authorList>
            <person name="Bobes R.J."/>
            <person name="Estrada K."/>
            <person name="Rios-Valencia D.G."/>
            <person name="Calderon-Gallegos A."/>
            <person name="de la Torre P."/>
            <person name="Carrero J.C."/>
            <person name="Sanchez-Flores A."/>
            <person name="Laclette J.P."/>
        </authorList>
    </citation>
    <scope>NUCLEOTIDE SEQUENCE [LARGE SCALE GENOMIC DNA]</scope>
    <source>
        <strain evidence="1">WFUcys</strain>
    </source>
</reference>
<proteinExistence type="predicted"/>
<gene>
    <name evidence="1" type="ORF">TcWFU_006471</name>
</gene>
<name>A0ABR4QHP4_9CEST</name>
<comment type="caution">
    <text evidence="1">The sequence shown here is derived from an EMBL/GenBank/DDBJ whole genome shotgun (WGS) entry which is preliminary data.</text>
</comment>